<feature type="domain" description="Reverse transcriptase" evidence="4">
    <location>
        <begin position="124"/>
        <end position="305"/>
    </location>
</feature>
<evidence type="ECO:0000313" key="5">
    <source>
        <dbReference type="EMBL" id="KAI2656604.1"/>
    </source>
</evidence>
<gene>
    <name evidence="5" type="ORF">H4Q32_029813</name>
</gene>
<dbReference type="InterPro" id="IPR052055">
    <property type="entry name" value="Hepadnavirus_pol/RT"/>
</dbReference>
<reference evidence="5 6" key="1">
    <citation type="submission" date="2022-01" db="EMBL/GenBank/DDBJ databases">
        <title>A high-quality chromosome-level genome assembly of rohu carp, Labeo rohita.</title>
        <authorList>
            <person name="Arick M.A. II"/>
            <person name="Hsu C.-Y."/>
            <person name="Magbanua Z."/>
            <person name="Pechanova O."/>
            <person name="Grover C."/>
            <person name="Miller E."/>
            <person name="Thrash A."/>
            <person name="Ezzel L."/>
            <person name="Alam S."/>
            <person name="Benzie J."/>
            <person name="Hamilton M."/>
            <person name="Karsi A."/>
            <person name="Lawrence M.L."/>
            <person name="Peterson D.G."/>
        </authorList>
    </citation>
    <scope>NUCLEOTIDE SEQUENCE [LARGE SCALE GENOMIC DNA]</scope>
    <source>
        <strain evidence="6">BAU-BD-2019</strain>
        <tissue evidence="5">Blood</tissue>
    </source>
</reference>
<dbReference type="Pfam" id="PF00078">
    <property type="entry name" value="RVT_1"/>
    <property type="match status" value="1"/>
</dbReference>
<evidence type="ECO:0000256" key="2">
    <source>
        <dbReference type="ARBA" id="ARBA00012180"/>
    </source>
</evidence>
<dbReference type="InterPro" id="IPR000477">
    <property type="entry name" value="RT_dom"/>
</dbReference>
<evidence type="ECO:0000256" key="3">
    <source>
        <dbReference type="SAM" id="MobiDB-lite"/>
    </source>
</evidence>
<feature type="region of interest" description="Disordered" evidence="3">
    <location>
        <begin position="1"/>
        <end position="57"/>
    </location>
</feature>
<dbReference type="InterPro" id="IPR043502">
    <property type="entry name" value="DNA/RNA_pol_sf"/>
</dbReference>
<comment type="caution">
    <text evidence="5">The sequence shown here is derived from an EMBL/GenBank/DDBJ whole genome shotgun (WGS) entry which is preliminary data.</text>
</comment>
<dbReference type="EMBL" id="JACTAM010000015">
    <property type="protein sequence ID" value="KAI2656604.1"/>
    <property type="molecule type" value="Genomic_DNA"/>
</dbReference>
<name>A0ABQ8M100_LABRO</name>
<dbReference type="CDD" id="cd09275">
    <property type="entry name" value="RNase_HI_RT_DIRS1"/>
    <property type="match status" value="1"/>
</dbReference>
<accession>A0ABQ8M100</accession>
<organism evidence="5 6">
    <name type="scientific">Labeo rohita</name>
    <name type="common">Indian major carp</name>
    <name type="synonym">Cyprinus rohita</name>
    <dbReference type="NCBI Taxonomy" id="84645"/>
    <lineage>
        <taxon>Eukaryota</taxon>
        <taxon>Metazoa</taxon>
        <taxon>Chordata</taxon>
        <taxon>Craniata</taxon>
        <taxon>Vertebrata</taxon>
        <taxon>Euteleostomi</taxon>
        <taxon>Actinopterygii</taxon>
        <taxon>Neopterygii</taxon>
        <taxon>Teleostei</taxon>
        <taxon>Ostariophysi</taxon>
        <taxon>Cypriniformes</taxon>
        <taxon>Cyprinidae</taxon>
        <taxon>Labeoninae</taxon>
        <taxon>Labeonini</taxon>
        <taxon>Labeo</taxon>
    </lineage>
</organism>
<proteinExistence type="inferred from homology"/>
<dbReference type="PANTHER" id="PTHR33050:SF7">
    <property type="entry name" value="RIBONUCLEASE H"/>
    <property type="match status" value="1"/>
</dbReference>
<comment type="similarity">
    <text evidence="1">Belongs to the beta type-B retroviral polymerase family. HERV class-II K(HML-2) pol subfamily.</text>
</comment>
<keyword evidence="6" id="KW-1185">Reference proteome</keyword>
<dbReference type="InterPro" id="IPR043128">
    <property type="entry name" value="Rev_trsase/Diguanyl_cyclase"/>
</dbReference>
<evidence type="ECO:0000259" key="4">
    <source>
        <dbReference type="PROSITE" id="PS50878"/>
    </source>
</evidence>
<protein>
    <recommendedName>
        <fullName evidence="2">ribonuclease H</fullName>
        <ecNumber evidence="2">3.1.26.4</ecNumber>
    </recommendedName>
</protein>
<evidence type="ECO:0000256" key="1">
    <source>
        <dbReference type="ARBA" id="ARBA00010879"/>
    </source>
</evidence>
<dbReference type="Proteomes" id="UP000830375">
    <property type="component" value="Unassembled WGS sequence"/>
</dbReference>
<dbReference type="Gene3D" id="3.10.10.10">
    <property type="entry name" value="HIV Type 1 Reverse Transcriptase, subunit A, domain 1"/>
    <property type="match status" value="1"/>
</dbReference>
<feature type="compositionally biased region" description="Pro residues" evidence="3">
    <location>
        <begin position="32"/>
        <end position="50"/>
    </location>
</feature>
<dbReference type="SUPFAM" id="SSF56672">
    <property type="entry name" value="DNA/RNA polymerases"/>
    <property type="match status" value="1"/>
</dbReference>
<evidence type="ECO:0000313" key="6">
    <source>
        <dbReference type="Proteomes" id="UP000830375"/>
    </source>
</evidence>
<dbReference type="Gene3D" id="3.30.70.270">
    <property type="match status" value="1"/>
</dbReference>
<sequence>MLTLPKLASRQYRNRQIKHILPQLESTKPPGARSPPGDPPAPSTPAPPSATPKEATPQLGVKLAAGQRCSLLLRVPPRTSVRLRNGPRPGDGGDCSSGESKLCVLFTSVCLDIDASVLCAEIAALLAKDAIKLVPFYSPYFIVPKKSSGLRPILDLRALNRPLHRLPFKMLMVKCILSCIRHQHWLAAIDLKDAYFHVSILPRHRPFLRFAFEGQAYQYKVLPFGLALSSHVFTKLVDELDSVYMTACLTDECAQSVLNCLNLFRHKTVVPLKLFQRLLGHMAAAVTPFGLLHMRLLQHWLHGRIPRWAWHRSTGLALPRSITAFFSPWSDPAFLRQEQAASGSWTGPQLQWHNCLKLLAVFLTLRWFLLMLRDRHVLVRMNNIATVVYINHQSGLHSRRVPQLARHLLL</sequence>
<dbReference type="PROSITE" id="PS50878">
    <property type="entry name" value="RT_POL"/>
    <property type="match status" value="1"/>
</dbReference>
<dbReference type="EC" id="3.1.26.4" evidence="2"/>
<dbReference type="PANTHER" id="PTHR33050">
    <property type="entry name" value="REVERSE TRANSCRIPTASE DOMAIN-CONTAINING PROTEIN"/>
    <property type="match status" value="1"/>
</dbReference>